<dbReference type="AlphaFoldDB" id="A0A9N9TPV2"/>
<evidence type="ECO:0000313" key="2">
    <source>
        <dbReference type="EMBL" id="CAG9858035.1"/>
    </source>
</evidence>
<reference evidence="2" key="1">
    <citation type="submission" date="2022-01" db="EMBL/GenBank/DDBJ databases">
        <authorList>
            <person name="King R."/>
        </authorList>
    </citation>
    <scope>NUCLEOTIDE SEQUENCE</scope>
</reference>
<evidence type="ECO:0000313" key="3">
    <source>
        <dbReference type="Proteomes" id="UP001153712"/>
    </source>
</evidence>
<feature type="signal peptide" evidence="1">
    <location>
        <begin position="1"/>
        <end position="21"/>
    </location>
</feature>
<dbReference type="Proteomes" id="UP001153712">
    <property type="component" value="Chromosome 15"/>
</dbReference>
<accession>A0A9N9TPV2</accession>
<gene>
    <name evidence="2" type="ORF">PHYEVI_LOCUS4428</name>
</gene>
<organism evidence="2 3">
    <name type="scientific">Phyllotreta striolata</name>
    <name type="common">Striped flea beetle</name>
    <name type="synonym">Crioceris striolata</name>
    <dbReference type="NCBI Taxonomy" id="444603"/>
    <lineage>
        <taxon>Eukaryota</taxon>
        <taxon>Metazoa</taxon>
        <taxon>Ecdysozoa</taxon>
        <taxon>Arthropoda</taxon>
        <taxon>Hexapoda</taxon>
        <taxon>Insecta</taxon>
        <taxon>Pterygota</taxon>
        <taxon>Neoptera</taxon>
        <taxon>Endopterygota</taxon>
        <taxon>Coleoptera</taxon>
        <taxon>Polyphaga</taxon>
        <taxon>Cucujiformia</taxon>
        <taxon>Chrysomeloidea</taxon>
        <taxon>Chrysomelidae</taxon>
        <taxon>Galerucinae</taxon>
        <taxon>Alticini</taxon>
        <taxon>Phyllotreta</taxon>
    </lineage>
</organism>
<dbReference type="Gene3D" id="3.40.50.1820">
    <property type="entry name" value="alpha/beta hydrolase"/>
    <property type="match status" value="1"/>
</dbReference>
<sequence>MARQFILPVILQIVFLSFTLSVKVCDNQFDYDNPFTTNCHDDPDGDASPKDIIDRWGISTQIEHTLYTPSGYQIYIIQAVPLDASSTAAPLVFAHGIGLNMRGFLSLQNSTLAYNALLQQKRQVFLLANRGTIFSTGTNNGLTMNDYNYWKFNFEDIALEELVLAINLAKQQTGRNPIHVGFSMGNTIGFVLCSLKPDYCTQNLAGIVALAPIAYMDNYIPSAYGWLSLFWPIAQPFAKMLWNGNMMPRNPQQTKMCLTNSITMMGCYVSKAVLFGFDYDGLNWPKLPIIWTNNQDSIGENVFTHFSQNINSARFARFDYKINNVAVYGTPTNPDYEVEKIPVKVALFTGKNDALATEKNAQKLWNKLPVGSRCSFTSVNSPTFAHDGFINNKNLYTLVVQPVLTTVSQMEQGICNP</sequence>
<evidence type="ECO:0000256" key="1">
    <source>
        <dbReference type="SAM" id="SignalP"/>
    </source>
</evidence>
<dbReference type="PANTHER" id="PTHR11005">
    <property type="entry name" value="LYSOSOMAL ACID LIPASE-RELATED"/>
    <property type="match status" value="1"/>
</dbReference>
<feature type="chain" id="PRO_5040403511" evidence="1">
    <location>
        <begin position="22"/>
        <end position="417"/>
    </location>
</feature>
<dbReference type="SUPFAM" id="SSF53474">
    <property type="entry name" value="alpha/beta-Hydrolases"/>
    <property type="match status" value="1"/>
</dbReference>
<keyword evidence="3" id="KW-1185">Reference proteome</keyword>
<dbReference type="EMBL" id="OU900108">
    <property type="protein sequence ID" value="CAG9858035.1"/>
    <property type="molecule type" value="Genomic_DNA"/>
</dbReference>
<proteinExistence type="predicted"/>
<keyword evidence="1" id="KW-0732">Signal</keyword>
<name>A0A9N9TPV2_PHYSR</name>
<dbReference type="InterPro" id="IPR029058">
    <property type="entry name" value="AB_hydrolase_fold"/>
</dbReference>
<protein>
    <submittedName>
        <fullName evidence="2">Uncharacterized protein</fullName>
    </submittedName>
</protein>
<dbReference type="OrthoDB" id="9974421at2759"/>